<evidence type="ECO:0000313" key="6">
    <source>
        <dbReference type="Proteomes" id="UP000181951"/>
    </source>
</evidence>
<dbReference type="STRING" id="310780.SAMN05216267_103265"/>
<sequence>MPPTRRRPPSVDVGGRPPAPRRERPPAEGRGRPGGEGRGGAAGQVRGRPPADPRVRRPADPRDRRPADPRGRRPAEPGGRRPADPRRRPMADPRGGRRPGPRPARQRRPVRWGLRISGAIALLVITASGLGRAAVNGISGSIDRVDAFGGMQGRPSGSKGTNFLLVGTDGRDGLAPDEKKHFHLGGAPCHCTDTIMLVHLSEDRRRASVVSIPRDTYVRLPDASTLRVSGSSPAAGAAAGAVAASAAGSPHPPGPSPTAITGTHPAKINQAYALGGPKLTVRTVEQLTGVHIDHYLEVDFTSFMKTVDVIGGVPVCTSVPLKDSFTGLNLPVGTTTLDGGQALQYVRSRHVDGSSDLGRMQRQQRFLAQVIHKMTSGDVLRDPLELSHVASTVLGSVRADQGLSTTDLIRLAQGMKDFSPRSSEFVSVPLSVLNYQVPGIGSTVKWDEARAGRLWAAIRADQPLAAPPAKDAPRPKASAAAAPVDVDPATISVRVANGTATDGLGATTQKALHDTGFATPGVPTTAPQRTARTVIRYDPRWDRSARALAAALPGAQLQPAAGQGPVMKVTLGADFTRVAPVAARAKPQPPSGTAVTGDQEVCA</sequence>
<feature type="domain" description="Cell envelope-related transcriptional attenuator" evidence="3">
    <location>
        <begin position="192"/>
        <end position="375"/>
    </location>
</feature>
<feature type="compositionally biased region" description="Basic and acidic residues" evidence="2">
    <location>
        <begin position="20"/>
        <end position="35"/>
    </location>
</feature>
<dbReference type="Pfam" id="PF13399">
    <property type="entry name" value="LytR_C"/>
    <property type="match status" value="1"/>
</dbReference>
<comment type="similarity">
    <text evidence="1">Belongs to the LytR/CpsA/Psr (LCP) family.</text>
</comment>
<accession>A0A1H8R192</accession>
<dbReference type="InterPro" id="IPR050922">
    <property type="entry name" value="LytR/CpsA/Psr_CW_biosynth"/>
</dbReference>
<evidence type="ECO:0000256" key="1">
    <source>
        <dbReference type="ARBA" id="ARBA00006068"/>
    </source>
</evidence>
<gene>
    <name evidence="5" type="ORF">SAMN05216267_103265</name>
</gene>
<keyword evidence="6" id="KW-1185">Reference proteome</keyword>
<dbReference type="Pfam" id="PF03816">
    <property type="entry name" value="LytR_cpsA_psr"/>
    <property type="match status" value="1"/>
</dbReference>
<dbReference type="InterPro" id="IPR004474">
    <property type="entry name" value="LytR_CpsA_psr"/>
</dbReference>
<feature type="compositionally biased region" description="Basic and acidic residues" evidence="2">
    <location>
        <begin position="49"/>
        <end position="95"/>
    </location>
</feature>
<name>A0A1H8R192_9ACTN</name>
<evidence type="ECO:0000259" key="4">
    <source>
        <dbReference type="Pfam" id="PF13399"/>
    </source>
</evidence>
<evidence type="ECO:0000313" key="5">
    <source>
        <dbReference type="EMBL" id="SEO60379.1"/>
    </source>
</evidence>
<reference evidence="5 6" key="1">
    <citation type="submission" date="2016-10" db="EMBL/GenBank/DDBJ databases">
        <authorList>
            <person name="de Groot N.N."/>
        </authorList>
    </citation>
    <scope>NUCLEOTIDE SEQUENCE [LARGE SCALE GENOMIC DNA]</scope>
    <source>
        <strain evidence="5 6">CGMCC 4.2026</strain>
    </source>
</reference>
<dbReference type="Gene3D" id="3.40.630.190">
    <property type="entry name" value="LCP protein"/>
    <property type="match status" value="1"/>
</dbReference>
<dbReference type="EMBL" id="FODD01000032">
    <property type="protein sequence ID" value="SEO60379.1"/>
    <property type="molecule type" value="Genomic_DNA"/>
</dbReference>
<dbReference type="AlphaFoldDB" id="A0A1H8R192"/>
<proteinExistence type="inferred from homology"/>
<dbReference type="InterPro" id="IPR027381">
    <property type="entry name" value="LytR/CpsA/Psr_C"/>
</dbReference>
<evidence type="ECO:0000259" key="3">
    <source>
        <dbReference type="Pfam" id="PF03816"/>
    </source>
</evidence>
<dbReference type="PANTHER" id="PTHR33392">
    <property type="entry name" value="POLYISOPRENYL-TEICHOIC ACID--PEPTIDOGLYCAN TEICHOIC ACID TRANSFERASE TAGU"/>
    <property type="match status" value="1"/>
</dbReference>
<dbReference type="Gene3D" id="3.30.70.2390">
    <property type="match status" value="1"/>
</dbReference>
<evidence type="ECO:0000256" key="2">
    <source>
        <dbReference type="SAM" id="MobiDB-lite"/>
    </source>
</evidence>
<feature type="domain" description="LytR/CpsA/Psr regulator C-terminal" evidence="4">
    <location>
        <begin position="491"/>
        <end position="575"/>
    </location>
</feature>
<protein>
    <submittedName>
        <fullName evidence="5">Transcriptional attenuator, LytR family</fullName>
    </submittedName>
</protein>
<feature type="region of interest" description="Disordered" evidence="2">
    <location>
        <begin position="1"/>
        <end position="110"/>
    </location>
</feature>
<dbReference type="Proteomes" id="UP000181951">
    <property type="component" value="Unassembled WGS sequence"/>
</dbReference>
<feature type="compositionally biased region" description="Basic residues" evidence="2">
    <location>
        <begin position="96"/>
        <end position="110"/>
    </location>
</feature>
<organism evidence="5 6">
    <name type="scientific">Actinacidiphila rubida</name>
    <dbReference type="NCBI Taxonomy" id="310780"/>
    <lineage>
        <taxon>Bacteria</taxon>
        <taxon>Bacillati</taxon>
        <taxon>Actinomycetota</taxon>
        <taxon>Actinomycetes</taxon>
        <taxon>Kitasatosporales</taxon>
        <taxon>Streptomycetaceae</taxon>
        <taxon>Actinacidiphila</taxon>
    </lineage>
</organism>
<feature type="region of interest" description="Disordered" evidence="2">
    <location>
        <begin position="583"/>
        <end position="603"/>
    </location>
</feature>
<dbReference type="NCBIfam" id="TIGR00350">
    <property type="entry name" value="lytR_cpsA_psr"/>
    <property type="match status" value="1"/>
</dbReference>
<dbReference type="PANTHER" id="PTHR33392:SF6">
    <property type="entry name" value="POLYISOPRENYL-TEICHOIC ACID--PEPTIDOGLYCAN TEICHOIC ACID TRANSFERASE TAGU"/>
    <property type="match status" value="1"/>
</dbReference>